<proteinExistence type="predicted"/>
<feature type="transmembrane region" description="Helical" evidence="1">
    <location>
        <begin position="18"/>
        <end position="38"/>
    </location>
</feature>
<keyword evidence="1" id="KW-0472">Membrane</keyword>
<name>A0A841Q770_9BACI</name>
<organism evidence="2 3">
    <name type="scientific">Salirhabdus euzebyi</name>
    <dbReference type="NCBI Taxonomy" id="394506"/>
    <lineage>
        <taxon>Bacteria</taxon>
        <taxon>Bacillati</taxon>
        <taxon>Bacillota</taxon>
        <taxon>Bacilli</taxon>
        <taxon>Bacillales</taxon>
        <taxon>Bacillaceae</taxon>
        <taxon>Salirhabdus</taxon>
    </lineage>
</organism>
<evidence type="ECO:0000313" key="2">
    <source>
        <dbReference type="EMBL" id="MBB6454261.1"/>
    </source>
</evidence>
<dbReference type="Proteomes" id="UP000581688">
    <property type="component" value="Unassembled WGS sequence"/>
</dbReference>
<evidence type="ECO:0000313" key="3">
    <source>
        <dbReference type="Proteomes" id="UP000581688"/>
    </source>
</evidence>
<evidence type="ECO:0000256" key="1">
    <source>
        <dbReference type="SAM" id="Phobius"/>
    </source>
</evidence>
<accession>A0A841Q770</accession>
<keyword evidence="3" id="KW-1185">Reference proteome</keyword>
<comment type="caution">
    <text evidence="2">The sequence shown here is derived from an EMBL/GenBank/DDBJ whole genome shotgun (WGS) entry which is preliminary data.</text>
</comment>
<dbReference type="AlphaFoldDB" id="A0A841Q770"/>
<keyword evidence="1" id="KW-1133">Transmembrane helix</keyword>
<keyword evidence="1" id="KW-0812">Transmembrane</keyword>
<dbReference type="EMBL" id="JACHGH010000008">
    <property type="protein sequence ID" value="MBB6454261.1"/>
    <property type="molecule type" value="Genomic_DNA"/>
</dbReference>
<reference evidence="2 3" key="1">
    <citation type="submission" date="2020-08" db="EMBL/GenBank/DDBJ databases">
        <title>Genomic Encyclopedia of Type Strains, Phase IV (KMG-IV): sequencing the most valuable type-strain genomes for metagenomic binning, comparative biology and taxonomic classification.</title>
        <authorList>
            <person name="Goeker M."/>
        </authorList>
    </citation>
    <scope>NUCLEOTIDE SEQUENCE [LARGE SCALE GENOMIC DNA]</scope>
    <source>
        <strain evidence="2 3">DSM 19612</strain>
    </source>
</reference>
<protein>
    <recommendedName>
        <fullName evidence="4">Competence protein ComGG</fullName>
    </recommendedName>
</protein>
<gene>
    <name evidence="2" type="ORF">HNQ94_002736</name>
</gene>
<dbReference type="RefSeq" id="WP_174494674.1">
    <property type="nucleotide sequence ID" value="NZ_CADDWK010000001.1"/>
</dbReference>
<sequence>MKGGYRCSIKKINNDNGFVFPFVYFLSTVLIFLLLSALNSLDNQRVLVDLREEQIKLETLFISSYFDFRRTLPSLHIKNGTSEINFTYEDGNVKILYTPISDELIKGQFIYNTLEDSRESITLNFAKK</sequence>
<evidence type="ECO:0008006" key="4">
    <source>
        <dbReference type="Google" id="ProtNLM"/>
    </source>
</evidence>